<dbReference type="AlphaFoldDB" id="A0A9Q0R843"/>
<accession>A0A9Q0R843</accession>
<comment type="similarity">
    <text evidence="1">Belongs to the eukaryotic/archaeal RNase P protein component 2 family.</text>
</comment>
<dbReference type="PANTHER" id="PTHR15441">
    <property type="entry name" value="RIBONUCLEASE P PROTEIN SUBUNIT P14"/>
    <property type="match status" value="1"/>
</dbReference>
<gene>
    <name evidence="3" type="ORF">M0811_01718</name>
</gene>
<dbReference type="Pfam" id="PF01900">
    <property type="entry name" value="RNase_P_Rpp14"/>
    <property type="match status" value="1"/>
</dbReference>
<dbReference type="SUPFAM" id="SSF160350">
    <property type="entry name" value="Rnp2-like"/>
    <property type="match status" value="1"/>
</dbReference>
<dbReference type="InterPro" id="IPR002759">
    <property type="entry name" value="Pop5/Rpp14/Rnp2-like"/>
</dbReference>
<dbReference type="InterPro" id="IPR038085">
    <property type="entry name" value="Rnp2-like_sf"/>
</dbReference>
<sequence length="91" mass="10394">MKLINSNLIVFYGQTGATKIKFHILDLTKINKENESIVLIRCESNFANQLWAGLTLITKYENIDINIQLISGSNSLTSLSSDSRFFFENKY</sequence>
<comment type="caution">
    <text evidence="3">The sequence shown here is derived from an EMBL/GenBank/DDBJ whole genome shotgun (WGS) entry which is preliminary data.</text>
</comment>
<protein>
    <submittedName>
        <fullName evidence="3">Ribonuclease p protein subunit p14</fullName>
    </submittedName>
</protein>
<dbReference type="Proteomes" id="UP001149090">
    <property type="component" value="Unassembled WGS sequence"/>
</dbReference>
<dbReference type="GO" id="GO:0001682">
    <property type="term" value="P:tRNA 5'-leader removal"/>
    <property type="evidence" value="ECO:0007669"/>
    <property type="project" value="InterPro"/>
</dbReference>
<dbReference type="EMBL" id="JAPDFW010000092">
    <property type="protein sequence ID" value="KAJ5070737.1"/>
    <property type="molecule type" value="Genomic_DNA"/>
</dbReference>
<organism evidence="3 4">
    <name type="scientific">Anaeramoeba ignava</name>
    <name type="common">Anaerobic marine amoeba</name>
    <dbReference type="NCBI Taxonomy" id="1746090"/>
    <lineage>
        <taxon>Eukaryota</taxon>
        <taxon>Metamonada</taxon>
        <taxon>Anaeramoebidae</taxon>
        <taxon>Anaeramoeba</taxon>
    </lineage>
</organism>
<dbReference type="Gene3D" id="3.30.70.3250">
    <property type="entry name" value="Ribonuclease P, Pop5 subunit"/>
    <property type="match status" value="1"/>
</dbReference>
<dbReference type="GO" id="GO:0005730">
    <property type="term" value="C:nucleolus"/>
    <property type="evidence" value="ECO:0007669"/>
    <property type="project" value="TreeGrafter"/>
</dbReference>
<dbReference type="GO" id="GO:0030681">
    <property type="term" value="C:multimeric ribonuclease P complex"/>
    <property type="evidence" value="ECO:0007669"/>
    <property type="project" value="TreeGrafter"/>
</dbReference>
<evidence type="ECO:0000313" key="4">
    <source>
        <dbReference type="Proteomes" id="UP001149090"/>
    </source>
</evidence>
<evidence type="ECO:0000256" key="2">
    <source>
        <dbReference type="ARBA" id="ARBA00022694"/>
    </source>
</evidence>
<evidence type="ECO:0000313" key="3">
    <source>
        <dbReference type="EMBL" id="KAJ5070737.1"/>
    </source>
</evidence>
<dbReference type="GO" id="GO:0033204">
    <property type="term" value="F:ribonuclease P RNA binding"/>
    <property type="evidence" value="ECO:0007669"/>
    <property type="project" value="TreeGrafter"/>
</dbReference>
<proteinExistence type="inferred from homology"/>
<keyword evidence="2" id="KW-0819">tRNA processing</keyword>
<dbReference type="PANTHER" id="PTHR15441:SF1">
    <property type="entry name" value="RIBONUCLEASE P PROTEIN SUBUNIT P14"/>
    <property type="match status" value="1"/>
</dbReference>
<reference evidence="3" key="1">
    <citation type="submission" date="2022-10" db="EMBL/GenBank/DDBJ databases">
        <title>Novel sulphate-reducing endosymbionts in the free-living metamonad Anaeramoeba.</title>
        <authorList>
            <person name="Jerlstrom-Hultqvist J."/>
            <person name="Cepicka I."/>
            <person name="Gallot-Lavallee L."/>
            <person name="Salas-Leiva D."/>
            <person name="Curtis B.A."/>
            <person name="Zahonova K."/>
            <person name="Pipaliya S."/>
            <person name="Dacks J."/>
            <person name="Roger A.J."/>
        </authorList>
    </citation>
    <scope>NUCLEOTIDE SEQUENCE</scope>
    <source>
        <strain evidence="3">BMAN</strain>
    </source>
</reference>
<evidence type="ECO:0000256" key="1">
    <source>
        <dbReference type="ARBA" id="ARBA00010800"/>
    </source>
</evidence>
<keyword evidence="4" id="KW-1185">Reference proteome</keyword>
<name>A0A9Q0R843_ANAIG</name>